<sequence length="255" mass="28827">MRIKCSTSIEYTILLRLLNQNVSDASLKKIAKKIRAVKHQNTPEVFENRLKRVQKLVGKIKSYQVRDKISKVIVDSIGEAVFSSSVNVQKYENKPISHLKLFNRTEMDLGKEKSSLTGFHGYINNFRDTGEPALSLHGSEVEQFSFDVGLKLLQGKGDSIFYISSSANALVKYLKKRFHLDLKNSDVPLHVLSCHGHQHGAALAQAFNRPVYTYSKDLVFVNELKHYLLNKNTTVNDKNGDVAIPTLHYPNRSIA</sequence>
<comment type="caution">
    <text evidence="1">The sequence shown here is derived from an EMBL/GenBank/DDBJ whole genome shotgun (WGS) entry which is preliminary data.</text>
</comment>
<reference evidence="1 2" key="2">
    <citation type="submission" date="2008-10" db="EMBL/GenBank/DDBJ databases">
        <authorList>
            <person name="Fulton L."/>
            <person name="Clifton S."/>
            <person name="Fulton B."/>
            <person name="Xu J."/>
            <person name="Minx P."/>
            <person name="Pepin K.H."/>
            <person name="Johnson M."/>
            <person name="Bhonagiri V."/>
            <person name="Nash W.E."/>
            <person name="Mardis E.R."/>
            <person name="Wilson R.K."/>
        </authorList>
    </citation>
    <scope>NUCLEOTIDE SEQUENCE [LARGE SCALE GENOMIC DNA]</scope>
    <source>
        <strain evidence="1 2">DSM 30120</strain>
    </source>
</reference>
<accession>B6X9X2</accession>
<organism evidence="1 2">
    <name type="scientific">Providencia alcalifaciens DSM 30120</name>
    <dbReference type="NCBI Taxonomy" id="520999"/>
    <lineage>
        <taxon>Bacteria</taxon>
        <taxon>Pseudomonadati</taxon>
        <taxon>Pseudomonadota</taxon>
        <taxon>Gammaproteobacteria</taxon>
        <taxon>Enterobacterales</taxon>
        <taxon>Morganellaceae</taxon>
        <taxon>Providencia</taxon>
    </lineage>
</organism>
<evidence type="ECO:0000313" key="1">
    <source>
        <dbReference type="EMBL" id="EEB47525.1"/>
    </source>
</evidence>
<dbReference type="RefSeq" id="WP_006657107.1">
    <property type="nucleotide sequence ID" value="NZ_ABXW01000004.1"/>
</dbReference>
<evidence type="ECO:0000313" key="2">
    <source>
        <dbReference type="Proteomes" id="UP000003729"/>
    </source>
</evidence>
<gene>
    <name evidence="1" type="ORF">PROVALCAL_00118</name>
</gene>
<dbReference type="EMBL" id="ABXW01000004">
    <property type="protein sequence ID" value="EEB47525.1"/>
    <property type="molecule type" value="Genomic_DNA"/>
</dbReference>
<dbReference type="GeneID" id="57291240"/>
<dbReference type="AlphaFoldDB" id="B6X9X2"/>
<protein>
    <submittedName>
        <fullName evidence="1">Uncharacterized protein</fullName>
    </submittedName>
</protein>
<reference evidence="1 2" key="1">
    <citation type="submission" date="2008-10" db="EMBL/GenBank/DDBJ databases">
        <title>Draft genome sequence of Providencia alcalifaciens (DSM 30120).</title>
        <authorList>
            <person name="Sudarsanam P."/>
            <person name="Ley R."/>
            <person name="Guruge J."/>
            <person name="Turnbaugh P.J."/>
            <person name="Mahowald M."/>
            <person name="Liep D."/>
            <person name="Gordon J."/>
        </authorList>
    </citation>
    <scope>NUCLEOTIDE SEQUENCE [LARGE SCALE GENOMIC DNA]</scope>
    <source>
        <strain evidence="1 2">DSM 30120</strain>
    </source>
</reference>
<proteinExistence type="predicted"/>
<dbReference type="Proteomes" id="UP000003729">
    <property type="component" value="Unassembled WGS sequence"/>
</dbReference>
<name>B6X9X2_9GAMM</name>